<proteinExistence type="predicted"/>
<evidence type="ECO:0000313" key="2">
    <source>
        <dbReference type="EMBL" id="OQP58180.1"/>
    </source>
</evidence>
<sequence length="116" mass="13273">MRKPNILHMITKRKITVLQIVLPPGAIAWRQCGAGHGTPGIGKQVMNKVVSIIGRTCLFTGQFKYRQAAHHCSYTAVVYNGNTYFRKYFISIYQILYCYILMSNYITILRNIELAV</sequence>
<accession>A0A1V9FIL8</accession>
<organism evidence="2 3">
    <name type="scientific">Niastella vici</name>
    <dbReference type="NCBI Taxonomy" id="1703345"/>
    <lineage>
        <taxon>Bacteria</taxon>
        <taxon>Pseudomonadati</taxon>
        <taxon>Bacteroidota</taxon>
        <taxon>Chitinophagia</taxon>
        <taxon>Chitinophagales</taxon>
        <taxon>Chitinophagaceae</taxon>
        <taxon>Niastella</taxon>
    </lineage>
</organism>
<keyword evidence="1" id="KW-1133">Transmembrane helix</keyword>
<gene>
    <name evidence="2" type="ORF">A3860_07600</name>
</gene>
<comment type="caution">
    <text evidence="2">The sequence shown here is derived from an EMBL/GenBank/DDBJ whole genome shotgun (WGS) entry which is preliminary data.</text>
</comment>
<name>A0A1V9FIL8_9BACT</name>
<feature type="transmembrane region" description="Helical" evidence="1">
    <location>
        <begin position="88"/>
        <end position="108"/>
    </location>
</feature>
<reference evidence="2 3" key="1">
    <citation type="submission" date="2016-03" db="EMBL/GenBank/DDBJ databases">
        <title>Niastella vici sp. nov., isolated from farmland soil.</title>
        <authorList>
            <person name="Chen L."/>
            <person name="Wang D."/>
            <person name="Yang S."/>
            <person name="Wang G."/>
        </authorList>
    </citation>
    <scope>NUCLEOTIDE SEQUENCE [LARGE SCALE GENOMIC DNA]</scope>
    <source>
        <strain evidence="2 3">DJ57</strain>
    </source>
</reference>
<protein>
    <submittedName>
        <fullName evidence="2">Uncharacterized protein</fullName>
    </submittedName>
</protein>
<evidence type="ECO:0000256" key="1">
    <source>
        <dbReference type="SAM" id="Phobius"/>
    </source>
</evidence>
<keyword evidence="1" id="KW-0812">Transmembrane</keyword>
<dbReference type="EMBL" id="LVYD01000102">
    <property type="protein sequence ID" value="OQP58180.1"/>
    <property type="molecule type" value="Genomic_DNA"/>
</dbReference>
<keyword evidence="3" id="KW-1185">Reference proteome</keyword>
<dbReference type="AlphaFoldDB" id="A0A1V9FIL8"/>
<keyword evidence="1" id="KW-0472">Membrane</keyword>
<evidence type="ECO:0000313" key="3">
    <source>
        <dbReference type="Proteomes" id="UP000192796"/>
    </source>
</evidence>
<dbReference type="Proteomes" id="UP000192796">
    <property type="component" value="Unassembled WGS sequence"/>
</dbReference>